<name>A0A9W4X1K9_9GLOM</name>
<dbReference type="PROSITE" id="PS51786">
    <property type="entry name" value="LON_PROTEOLYTIC"/>
    <property type="match status" value="1"/>
</dbReference>
<evidence type="ECO:0000313" key="5">
    <source>
        <dbReference type="EMBL" id="CAI2201244.1"/>
    </source>
</evidence>
<evidence type="ECO:0000256" key="2">
    <source>
        <dbReference type="ARBA" id="ARBA00022825"/>
    </source>
</evidence>
<organism evidence="5 6">
    <name type="scientific">Funneliformis geosporum</name>
    <dbReference type="NCBI Taxonomy" id="1117311"/>
    <lineage>
        <taxon>Eukaryota</taxon>
        <taxon>Fungi</taxon>
        <taxon>Fungi incertae sedis</taxon>
        <taxon>Mucoromycota</taxon>
        <taxon>Glomeromycotina</taxon>
        <taxon>Glomeromycetes</taxon>
        <taxon>Glomerales</taxon>
        <taxon>Glomeraceae</taxon>
        <taxon>Funneliformis</taxon>
    </lineage>
</organism>
<feature type="non-terminal residue" evidence="5">
    <location>
        <position position="119"/>
    </location>
</feature>
<dbReference type="InterPro" id="IPR008269">
    <property type="entry name" value="Lon_proteolytic"/>
</dbReference>
<feature type="domain" description="Lon proteolytic" evidence="4">
    <location>
        <begin position="1"/>
        <end position="119"/>
    </location>
</feature>
<dbReference type="Pfam" id="PF05362">
    <property type="entry name" value="Lon_C"/>
    <property type="match status" value="1"/>
</dbReference>
<dbReference type="Gene3D" id="3.30.230.10">
    <property type="match status" value="1"/>
</dbReference>
<evidence type="ECO:0000259" key="4">
    <source>
        <dbReference type="PROSITE" id="PS51786"/>
    </source>
</evidence>
<sequence length="119" mass="12442">VVCSRGEEGKGKLTKPTGRLGEVMKESVEVAFKYVKVNCEKFGIDSKALKSSDIDIHVPEGATPKDGPSAGIALTTAIISALVKQAIPMDIGMTGEIDLLGNVLPIGGLREKAIAAHRS</sequence>
<dbReference type="InterPro" id="IPR027065">
    <property type="entry name" value="Lon_Prtase"/>
</dbReference>
<feature type="active site" evidence="3">
    <location>
        <position position="112"/>
    </location>
</feature>
<keyword evidence="2 3" id="KW-0720">Serine protease</keyword>
<dbReference type="OrthoDB" id="2411602at2759"/>
<gene>
    <name evidence="5" type="ORF">FWILDA_LOCUS19969</name>
</gene>
<dbReference type="PRINTS" id="PR00830">
    <property type="entry name" value="ENDOLAPTASE"/>
</dbReference>
<dbReference type="InterPro" id="IPR014721">
    <property type="entry name" value="Ribsml_uS5_D2-typ_fold_subgr"/>
</dbReference>
<dbReference type="Proteomes" id="UP001153678">
    <property type="component" value="Unassembled WGS sequence"/>
</dbReference>
<accession>A0A9W4X1K9</accession>
<dbReference type="GO" id="GO:0030163">
    <property type="term" value="P:protein catabolic process"/>
    <property type="evidence" value="ECO:0007669"/>
    <property type="project" value="InterPro"/>
</dbReference>
<dbReference type="GO" id="GO:0006508">
    <property type="term" value="P:proteolysis"/>
    <property type="evidence" value="ECO:0007669"/>
    <property type="project" value="UniProtKB-KW"/>
</dbReference>
<feature type="non-terminal residue" evidence="5">
    <location>
        <position position="1"/>
    </location>
</feature>
<reference evidence="5" key="1">
    <citation type="submission" date="2022-08" db="EMBL/GenBank/DDBJ databases">
        <authorList>
            <person name="Kallberg Y."/>
            <person name="Tangrot J."/>
            <person name="Rosling A."/>
        </authorList>
    </citation>
    <scope>NUCLEOTIDE SEQUENCE</scope>
    <source>
        <strain evidence="5">Wild A</strain>
    </source>
</reference>
<dbReference type="GO" id="GO:0005524">
    <property type="term" value="F:ATP binding"/>
    <property type="evidence" value="ECO:0007669"/>
    <property type="project" value="InterPro"/>
</dbReference>
<keyword evidence="3" id="KW-0645">Protease</keyword>
<dbReference type="PANTHER" id="PTHR10046">
    <property type="entry name" value="ATP DEPENDENT LON PROTEASE FAMILY MEMBER"/>
    <property type="match status" value="1"/>
</dbReference>
<proteinExistence type="inferred from homology"/>
<feature type="active site" evidence="3">
    <location>
        <position position="69"/>
    </location>
</feature>
<dbReference type="InterPro" id="IPR020568">
    <property type="entry name" value="Ribosomal_Su5_D2-typ_SF"/>
</dbReference>
<dbReference type="InterPro" id="IPR008268">
    <property type="entry name" value="Peptidase_S16_AS"/>
</dbReference>
<comment type="similarity">
    <text evidence="3">Belongs to the peptidase S16 family.</text>
</comment>
<dbReference type="GO" id="GO:0004176">
    <property type="term" value="F:ATP-dependent peptidase activity"/>
    <property type="evidence" value="ECO:0007669"/>
    <property type="project" value="UniProtKB-UniRule"/>
</dbReference>
<evidence type="ECO:0000256" key="3">
    <source>
        <dbReference type="PROSITE-ProRule" id="PRU01122"/>
    </source>
</evidence>
<comment type="caution">
    <text evidence="5">The sequence shown here is derived from an EMBL/GenBank/DDBJ whole genome shotgun (WGS) entry which is preliminary data.</text>
</comment>
<evidence type="ECO:0000256" key="1">
    <source>
        <dbReference type="ARBA" id="ARBA00022801"/>
    </source>
</evidence>
<evidence type="ECO:0000313" key="6">
    <source>
        <dbReference type="Proteomes" id="UP001153678"/>
    </source>
</evidence>
<dbReference type="PROSITE" id="PS01046">
    <property type="entry name" value="LON_SER"/>
    <property type="match status" value="1"/>
</dbReference>
<protein>
    <submittedName>
        <fullName evidence="5">7119_t:CDS:1</fullName>
    </submittedName>
</protein>
<dbReference type="GO" id="GO:0004252">
    <property type="term" value="F:serine-type endopeptidase activity"/>
    <property type="evidence" value="ECO:0007669"/>
    <property type="project" value="UniProtKB-UniRule"/>
</dbReference>
<dbReference type="EMBL" id="CAMKVN010026960">
    <property type="protein sequence ID" value="CAI2201244.1"/>
    <property type="molecule type" value="Genomic_DNA"/>
</dbReference>
<keyword evidence="1 3" id="KW-0378">Hydrolase</keyword>
<dbReference type="SUPFAM" id="SSF54211">
    <property type="entry name" value="Ribosomal protein S5 domain 2-like"/>
    <property type="match status" value="1"/>
</dbReference>
<dbReference type="AlphaFoldDB" id="A0A9W4X1K9"/>
<keyword evidence="6" id="KW-1185">Reference proteome</keyword>